<reference evidence="2 3" key="1">
    <citation type="submission" date="2019-04" db="EMBL/GenBank/DDBJ databases">
        <title>Reference strain of H23.</title>
        <authorList>
            <person name="Luo X."/>
        </authorList>
    </citation>
    <scope>NUCLEOTIDE SEQUENCE [LARGE SCALE GENOMIC DNA]</scope>
    <source>
        <strain evidence="2 3">H23</strain>
    </source>
</reference>
<evidence type="ECO:0000313" key="2">
    <source>
        <dbReference type="EMBL" id="TKR30341.1"/>
    </source>
</evidence>
<proteinExistence type="predicted"/>
<dbReference type="EMBL" id="SZUA01000002">
    <property type="protein sequence ID" value="TKR30341.1"/>
    <property type="molecule type" value="Genomic_DNA"/>
</dbReference>
<evidence type="ECO:0000313" key="3">
    <source>
        <dbReference type="Proteomes" id="UP000308707"/>
    </source>
</evidence>
<dbReference type="OrthoDB" id="6638317at2"/>
<dbReference type="AlphaFoldDB" id="A0A4U5JP60"/>
<dbReference type="Pfam" id="PF14258">
    <property type="entry name" value="DUF4350"/>
    <property type="match status" value="1"/>
</dbReference>
<feature type="domain" description="DUF4350" evidence="1">
    <location>
        <begin position="45"/>
        <end position="221"/>
    </location>
</feature>
<gene>
    <name evidence="2" type="ORF">FCE95_09405</name>
</gene>
<accession>A0A4U5JP60</accession>
<dbReference type="Proteomes" id="UP000308707">
    <property type="component" value="Unassembled WGS sequence"/>
</dbReference>
<evidence type="ECO:0000259" key="1">
    <source>
        <dbReference type="Pfam" id="PF14258"/>
    </source>
</evidence>
<keyword evidence="3" id="KW-1185">Reference proteome</keyword>
<protein>
    <submittedName>
        <fullName evidence="2">DUF4350 domain-containing protein</fullName>
    </submittedName>
</protein>
<dbReference type="RefSeq" id="WP_137266771.1">
    <property type="nucleotide sequence ID" value="NZ_SZUA01000002.1"/>
</dbReference>
<sequence length="376" mass="41424">MTATQKKALIAALVAAVLVGAVLLWRWAFVKVEREIDLPPIGEAAYNPLYALKKTLENAGQKVESRQRLDLAQMALGPRDTVVMVGDGGQLGARDTEALLNWVSRGGHLVLTAPAFEAEATPAAQRTLLNRLGVATLDVPESCLLFAYRGKETMLFCGDARFAVANEASVTARLRDAADKGDVYARLRYGYGSADVVSDLSFMTNSGLDNEANAAFARQLLQPNYGAGAFHLIYRADMPPWWRLLLERGWPVWAPLLVALFAWLWSRMQRFGPLMPSPALARRSLVEHVRAAGEHAMRFGRGPVLYQAVRDAFDARLRRRDPLAAALSGQAQWEAIAARATMPITQVQEALQSPKAGDNADLRLRITLLIRLRNRL</sequence>
<dbReference type="InterPro" id="IPR025646">
    <property type="entry name" value="DUF4350"/>
</dbReference>
<comment type="caution">
    <text evidence="2">The sequence shown here is derived from an EMBL/GenBank/DDBJ whole genome shotgun (WGS) entry which is preliminary data.</text>
</comment>
<organism evidence="2 3">
    <name type="scientific">Luteimonas gilva</name>
    <dbReference type="NCBI Taxonomy" id="2572684"/>
    <lineage>
        <taxon>Bacteria</taxon>
        <taxon>Pseudomonadati</taxon>
        <taxon>Pseudomonadota</taxon>
        <taxon>Gammaproteobacteria</taxon>
        <taxon>Lysobacterales</taxon>
        <taxon>Lysobacteraceae</taxon>
        <taxon>Luteimonas</taxon>
    </lineage>
</organism>
<name>A0A4U5JP60_9GAMM</name>